<reference evidence="5" key="1">
    <citation type="submission" date="2017-07" db="EMBL/GenBank/DDBJ databases">
        <title>Taro Niue Genome Assembly and Annotation.</title>
        <authorList>
            <person name="Atibalentja N."/>
            <person name="Keating K."/>
            <person name="Fields C.J."/>
        </authorList>
    </citation>
    <scope>NUCLEOTIDE SEQUENCE</scope>
    <source>
        <strain evidence="5">Niue_2</strain>
        <tissue evidence="5">Leaf</tissue>
    </source>
</reference>
<dbReference type="OrthoDB" id="776013at2759"/>
<feature type="signal peptide" evidence="4">
    <location>
        <begin position="1"/>
        <end position="31"/>
    </location>
</feature>
<dbReference type="InterPro" id="IPR006969">
    <property type="entry name" value="Stig-like"/>
</dbReference>
<evidence type="ECO:0000256" key="1">
    <source>
        <dbReference type="ARBA" id="ARBA00006010"/>
    </source>
</evidence>
<name>A0A843WVP6_COLES</name>
<sequence length="181" mass="19556">MKFTTKASACTVPCIILISLLLTTILGSSLASETQTEDYPGDPGPSTTTTTATRAPTVDGGITTSSEGSTTEAAVPSISPREKRRLLFAQNYNPRSPMTCDRFPRICRATGSPGPDCCKKRCVDVMTDRLNCGWCGNRCGYGEACCSGDCVNIMYDRRNCGGCRKRCKRGSYCRYGMCSYA</sequence>
<accession>A0A843WVP6</accession>
<evidence type="ECO:0008006" key="7">
    <source>
        <dbReference type="Google" id="ProtNLM"/>
    </source>
</evidence>
<evidence type="ECO:0000313" key="6">
    <source>
        <dbReference type="Proteomes" id="UP000652761"/>
    </source>
</evidence>
<dbReference type="AlphaFoldDB" id="A0A843WVP6"/>
<comment type="caution">
    <text evidence="5">The sequence shown here is derived from an EMBL/GenBank/DDBJ whole genome shotgun (WGS) entry which is preliminary data.</text>
</comment>
<dbReference type="Pfam" id="PF04885">
    <property type="entry name" value="Stig1"/>
    <property type="match status" value="1"/>
</dbReference>
<dbReference type="PANTHER" id="PTHR33227:SF21">
    <property type="entry name" value="F12F1.21 PROTEIN"/>
    <property type="match status" value="1"/>
</dbReference>
<gene>
    <name evidence="5" type="ORF">Taro_048390</name>
</gene>
<keyword evidence="2 4" id="KW-0732">Signal</keyword>
<comment type="similarity">
    <text evidence="1">Belongs to the STIG1 family.</text>
</comment>
<evidence type="ECO:0000256" key="3">
    <source>
        <dbReference type="SAM" id="MobiDB-lite"/>
    </source>
</evidence>
<dbReference type="PANTHER" id="PTHR33227">
    <property type="entry name" value="STIGMA-SPECIFIC STIG1-LIKE PROTEIN 3"/>
    <property type="match status" value="1"/>
</dbReference>
<dbReference type="Proteomes" id="UP000652761">
    <property type="component" value="Unassembled WGS sequence"/>
</dbReference>
<organism evidence="5 6">
    <name type="scientific">Colocasia esculenta</name>
    <name type="common">Wild taro</name>
    <name type="synonym">Arum esculentum</name>
    <dbReference type="NCBI Taxonomy" id="4460"/>
    <lineage>
        <taxon>Eukaryota</taxon>
        <taxon>Viridiplantae</taxon>
        <taxon>Streptophyta</taxon>
        <taxon>Embryophyta</taxon>
        <taxon>Tracheophyta</taxon>
        <taxon>Spermatophyta</taxon>
        <taxon>Magnoliopsida</taxon>
        <taxon>Liliopsida</taxon>
        <taxon>Araceae</taxon>
        <taxon>Aroideae</taxon>
        <taxon>Colocasieae</taxon>
        <taxon>Colocasia</taxon>
    </lineage>
</organism>
<keyword evidence="6" id="KW-1185">Reference proteome</keyword>
<feature type="chain" id="PRO_5032272315" description="Stigma-specific STIG1-like protein 1" evidence="4">
    <location>
        <begin position="32"/>
        <end position="181"/>
    </location>
</feature>
<feature type="compositionally biased region" description="Low complexity" evidence="3">
    <location>
        <begin position="47"/>
        <end position="72"/>
    </location>
</feature>
<dbReference type="EMBL" id="NMUH01006519">
    <property type="protein sequence ID" value="MQM15443.1"/>
    <property type="molecule type" value="Genomic_DNA"/>
</dbReference>
<proteinExistence type="inferred from homology"/>
<evidence type="ECO:0000256" key="4">
    <source>
        <dbReference type="SAM" id="SignalP"/>
    </source>
</evidence>
<feature type="region of interest" description="Disordered" evidence="3">
    <location>
        <begin position="34"/>
        <end position="78"/>
    </location>
</feature>
<protein>
    <recommendedName>
        <fullName evidence="7">Stigma-specific STIG1-like protein 1</fullName>
    </recommendedName>
</protein>
<evidence type="ECO:0000313" key="5">
    <source>
        <dbReference type="EMBL" id="MQM15443.1"/>
    </source>
</evidence>
<evidence type="ECO:0000256" key="2">
    <source>
        <dbReference type="ARBA" id="ARBA00022729"/>
    </source>
</evidence>